<gene>
    <name evidence="10" type="ORF">HHI_09562</name>
</gene>
<organism evidence="10 11">
    <name type="scientific">Hyphomonas hirschiana VP5</name>
    <dbReference type="NCBI Taxonomy" id="1280951"/>
    <lineage>
        <taxon>Bacteria</taxon>
        <taxon>Pseudomonadati</taxon>
        <taxon>Pseudomonadota</taxon>
        <taxon>Alphaproteobacteria</taxon>
        <taxon>Hyphomonadales</taxon>
        <taxon>Hyphomonadaceae</taxon>
        <taxon>Hyphomonas</taxon>
    </lineage>
</organism>
<comment type="subcellular location">
    <subcellularLocation>
        <location evidence="1">Cell outer membrane</location>
        <topology evidence="1">Multi-pass membrane protein</topology>
    </subcellularLocation>
</comment>
<comment type="caution">
    <text evidence="10">The sequence shown here is derived from an EMBL/GenBank/DDBJ whole genome shotgun (WGS) entry which is preliminary data.</text>
</comment>
<dbReference type="PANTHER" id="PTHR30069">
    <property type="entry name" value="TONB-DEPENDENT OUTER MEMBRANE RECEPTOR"/>
    <property type="match status" value="1"/>
</dbReference>
<evidence type="ECO:0000256" key="6">
    <source>
        <dbReference type="ARBA" id="ARBA00023237"/>
    </source>
</evidence>
<keyword evidence="5" id="KW-0472">Membrane</keyword>
<dbReference type="EMBL" id="ARYI01000007">
    <property type="protein sequence ID" value="KCZ93633.1"/>
    <property type="molecule type" value="Genomic_DNA"/>
</dbReference>
<dbReference type="Pfam" id="PF13620">
    <property type="entry name" value="CarboxypepD_reg"/>
    <property type="match status" value="1"/>
</dbReference>
<proteinExistence type="predicted"/>
<dbReference type="SUPFAM" id="SSF56935">
    <property type="entry name" value="Porins"/>
    <property type="match status" value="1"/>
</dbReference>
<dbReference type="Proteomes" id="UP000025061">
    <property type="component" value="Unassembled WGS sequence"/>
</dbReference>
<keyword evidence="7" id="KW-0732">Signal</keyword>
<dbReference type="PROSITE" id="PS00430">
    <property type="entry name" value="TONB_DEPENDENT_REC_1"/>
    <property type="match status" value="1"/>
</dbReference>
<evidence type="ECO:0000256" key="5">
    <source>
        <dbReference type="ARBA" id="ARBA00023136"/>
    </source>
</evidence>
<dbReference type="InterPro" id="IPR010916">
    <property type="entry name" value="TonB_box_CS"/>
</dbReference>
<dbReference type="InterPro" id="IPR012910">
    <property type="entry name" value="Plug_dom"/>
</dbReference>
<evidence type="ECO:0000256" key="3">
    <source>
        <dbReference type="ARBA" id="ARBA00022452"/>
    </source>
</evidence>
<keyword evidence="3" id="KW-1134">Transmembrane beta strand</keyword>
<dbReference type="OrthoDB" id="9768147at2"/>
<dbReference type="GO" id="GO:0009279">
    <property type="term" value="C:cell outer membrane"/>
    <property type="evidence" value="ECO:0007669"/>
    <property type="project" value="UniProtKB-SubCell"/>
</dbReference>
<sequence>MIKNFYARSASIAVIAALAPVAAVYAQVTTSNARGAVTTAEGQPVAGAVVSIVHEPTGTVTSATTNANGQYTTQNLRVGGPFSFTVTAEGLPTSRVENIFTGLGDVSVIDITMAAADDTARLDTVVVTGSAQIAQVATGPSASYNLETLQNAPVISRDLKDVLRFDPRVYIDDGFNDAIQCAGANPRYNSLTVDGARLSDSFGLNSNGYPTESIPFSFDAIQQVSVELAPFDVEYGQFTACNINAVTKSGTNEIHGGLFYDYTSNDLRGDSVEGNEVSSQDFEDKRYGFNVGLPILKDRLFFFGAYEKNEAVNLFDNGPARASVDPALYQQVIDVAVNQYGYVAGGLPTSIPVEDEKIFAKLDWNITNNHRAALAYMKNEAFNFNPSDSGSDEIADGNHFYQRGGLLESYSASLNSDWTSNFNTELRVTRVEFDAVQDPVAGFDGFGEVQINVPRTVGSDETTIYLGADDSRHANDLIYTSDVYKAKANWQVGDHLLTFGAEREELDVFNLFIQEVKGEWVFDSLQDFIDGNFSDFRYENAAGSNNQDDGAASFGYEINTAYVQDTWQVSPNFNVTAGLRYDYYTSGDAPALNQSFLTNYGFRNDATMDGRDLLQPRIGFKYDFSDAIRFHGGFGLYSGGNPNVWISNNYSNNGVTLFEDRIRGGNINDYTYAGGAGSPFINVPDESIDAVANANGRGPVNALDPDFEIPSDWKFALGTVIDFGADDAWYGNDWRLMADFLYSKVNEAAYIQPISWEQEDVAADGRPIYSGNTNDFMLTNTEEKGFSRVLSLGLSKSYDNGIDWGLGYAYTDAEDVNPMTSSVAFSNFTNFATFDPVNPKTGVSDYVIPHRFTFNLNARREFIQNYASKFSLFGTVNQGSPYSYTIGSNTAFDPIFGNRRQLAYIPTGLDDANISPLSDAAALASLVNFVGSSDDLQKYRGGIIDRNTENDPWRSRFDVRFAQELPGLRAADRTEAFVVIRNVGNLINDDWGVMKEHGFPGNASLYTLDGLDDQNRLIISGFNEEVDEASTLNNASLWQIRLGVKYTF</sequence>
<keyword evidence="4" id="KW-0812">Transmembrane</keyword>
<evidence type="ECO:0000259" key="8">
    <source>
        <dbReference type="Pfam" id="PF07715"/>
    </source>
</evidence>
<feature type="chain" id="PRO_5001577684" evidence="7">
    <location>
        <begin position="27"/>
        <end position="1048"/>
    </location>
</feature>
<evidence type="ECO:0000256" key="2">
    <source>
        <dbReference type="ARBA" id="ARBA00022448"/>
    </source>
</evidence>
<dbReference type="Pfam" id="PF25183">
    <property type="entry name" value="OMP_b-brl_4"/>
    <property type="match status" value="2"/>
</dbReference>
<dbReference type="PANTHER" id="PTHR30069:SF46">
    <property type="entry name" value="OAR PROTEIN"/>
    <property type="match status" value="1"/>
</dbReference>
<evidence type="ECO:0000256" key="7">
    <source>
        <dbReference type="SAM" id="SignalP"/>
    </source>
</evidence>
<accession>A0A059FT65</accession>
<dbReference type="InterPro" id="IPR037066">
    <property type="entry name" value="Plug_dom_sf"/>
</dbReference>
<dbReference type="Gene3D" id="2.170.130.10">
    <property type="entry name" value="TonB-dependent receptor, plug domain"/>
    <property type="match status" value="1"/>
</dbReference>
<evidence type="ECO:0000313" key="11">
    <source>
        <dbReference type="Proteomes" id="UP000025061"/>
    </source>
</evidence>
<dbReference type="InterPro" id="IPR057601">
    <property type="entry name" value="Oar-like_b-barrel"/>
</dbReference>
<keyword evidence="2" id="KW-0813">Transport</keyword>
<dbReference type="GO" id="GO:0044718">
    <property type="term" value="P:siderophore transmembrane transport"/>
    <property type="evidence" value="ECO:0007669"/>
    <property type="project" value="TreeGrafter"/>
</dbReference>
<reference evidence="10 11" key="1">
    <citation type="submission" date="2013-04" db="EMBL/GenBank/DDBJ databases">
        <title>Hyphomonas hirschiana VP5 Genome Sequencing.</title>
        <authorList>
            <person name="Lai Q."/>
            <person name="Shao Z."/>
        </authorList>
    </citation>
    <scope>NUCLEOTIDE SEQUENCE [LARGE SCALE GENOMIC DNA]</scope>
    <source>
        <strain evidence="10 11">VP5</strain>
    </source>
</reference>
<dbReference type="Pfam" id="PF07715">
    <property type="entry name" value="Plug"/>
    <property type="match status" value="1"/>
</dbReference>
<evidence type="ECO:0000313" key="10">
    <source>
        <dbReference type="EMBL" id="KCZ93633.1"/>
    </source>
</evidence>
<feature type="domain" description="TonB-dependent transporter Oar-like beta-barrel" evidence="9">
    <location>
        <begin position="246"/>
        <end position="310"/>
    </location>
</feature>
<dbReference type="AlphaFoldDB" id="A0A059FT65"/>
<keyword evidence="11" id="KW-1185">Reference proteome</keyword>
<protein>
    <submittedName>
        <fullName evidence="10">Outer membrane receptor (OMR) family protein</fullName>
    </submittedName>
</protein>
<name>A0A059FT65_9PROT</name>
<dbReference type="InterPro" id="IPR039426">
    <property type="entry name" value="TonB-dep_rcpt-like"/>
</dbReference>
<keyword evidence="6" id="KW-0998">Cell outer membrane</keyword>
<dbReference type="RefSeq" id="WP_011647973.1">
    <property type="nucleotide sequence ID" value="NZ_ARYI01000007.1"/>
</dbReference>
<evidence type="ECO:0000256" key="1">
    <source>
        <dbReference type="ARBA" id="ARBA00004571"/>
    </source>
</evidence>
<evidence type="ECO:0000256" key="4">
    <source>
        <dbReference type="ARBA" id="ARBA00022692"/>
    </source>
</evidence>
<feature type="signal peptide" evidence="7">
    <location>
        <begin position="1"/>
        <end position="26"/>
    </location>
</feature>
<dbReference type="PATRIC" id="fig|1280951.3.peg.1929"/>
<dbReference type="SUPFAM" id="SSF49464">
    <property type="entry name" value="Carboxypeptidase regulatory domain-like"/>
    <property type="match status" value="1"/>
</dbReference>
<dbReference type="GO" id="GO:0015344">
    <property type="term" value="F:siderophore uptake transmembrane transporter activity"/>
    <property type="evidence" value="ECO:0007669"/>
    <property type="project" value="TreeGrafter"/>
</dbReference>
<feature type="domain" description="TonB-dependent receptor plug" evidence="8">
    <location>
        <begin position="141"/>
        <end position="238"/>
    </location>
</feature>
<keyword evidence="10" id="KW-0675">Receptor</keyword>
<dbReference type="InterPro" id="IPR008969">
    <property type="entry name" value="CarboxyPept-like_regulatory"/>
</dbReference>
<dbReference type="InterPro" id="IPR036942">
    <property type="entry name" value="Beta-barrel_TonB_sf"/>
</dbReference>
<dbReference type="Gene3D" id="2.60.40.1120">
    <property type="entry name" value="Carboxypeptidase-like, regulatory domain"/>
    <property type="match status" value="1"/>
</dbReference>
<feature type="domain" description="TonB-dependent transporter Oar-like beta-barrel" evidence="9">
    <location>
        <begin position="354"/>
        <end position="922"/>
    </location>
</feature>
<dbReference type="Gene3D" id="2.40.170.20">
    <property type="entry name" value="TonB-dependent receptor, beta-barrel domain"/>
    <property type="match status" value="1"/>
</dbReference>
<evidence type="ECO:0000259" key="9">
    <source>
        <dbReference type="Pfam" id="PF25183"/>
    </source>
</evidence>